<evidence type="ECO:0000313" key="5">
    <source>
        <dbReference type="Proteomes" id="UP000267128"/>
    </source>
</evidence>
<dbReference type="PANTHER" id="PTHR30466:SF11">
    <property type="entry name" value="FLAVIN-DEPENDENT MONOOXYGENASE, REDUCTASE SUBUNIT HSAB"/>
    <property type="match status" value="1"/>
</dbReference>
<evidence type="ECO:0000256" key="2">
    <source>
        <dbReference type="ARBA" id="ARBA00023002"/>
    </source>
</evidence>
<dbReference type="Proteomes" id="UP000267128">
    <property type="component" value="Unassembled WGS sequence"/>
</dbReference>
<organism evidence="4 5">
    <name type="scientific">Nocardioides marmoriginsengisoli</name>
    <dbReference type="NCBI Taxonomy" id="661483"/>
    <lineage>
        <taxon>Bacteria</taxon>
        <taxon>Bacillati</taxon>
        <taxon>Actinomycetota</taxon>
        <taxon>Actinomycetes</taxon>
        <taxon>Propionibacteriales</taxon>
        <taxon>Nocardioidaceae</taxon>
        <taxon>Nocardioides</taxon>
    </lineage>
</organism>
<protein>
    <submittedName>
        <fullName evidence="4">Flavin reductase</fullName>
    </submittedName>
</protein>
<comment type="similarity">
    <text evidence="1">Belongs to the non-flavoprotein flavin reductase family.</text>
</comment>
<dbReference type="InterPro" id="IPR012349">
    <property type="entry name" value="Split_barrel_FMN-bd"/>
</dbReference>
<dbReference type="InterPro" id="IPR050268">
    <property type="entry name" value="NADH-dep_flavin_reductase"/>
</dbReference>
<evidence type="ECO:0000259" key="3">
    <source>
        <dbReference type="SMART" id="SM00903"/>
    </source>
</evidence>
<keyword evidence="5" id="KW-1185">Reference proteome</keyword>
<feature type="domain" description="Flavin reductase like" evidence="3">
    <location>
        <begin position="52"/>
        <end position="201"/>
    </location>
</feature>
<dbReference type="PANTHER" id="PTHR30466">
    <property type="entry name" value="FLAVIN REDUCTASE"/>
    <property type="match status" value="1"/>
</dbReference>
<dbReference type="GO" id="GO:0010181">
    <property type="term" value="F:FMN binding"/>
    <property type="evidence" value="ECO:0007669"/>
    <property type="project" value="InterPro"/>
</dbReference>
<dbReference type="SUPFAM" id="SSF50475">
    <property type="entry name" value="FMN-binding split barrel"/>
    <property type="match status" value="1"/>
</dbReference>
<proteinExistence type="inferred from homology"/>
<dbReference type="OrthoDB" id="9792858at2"/>
<dbReference type="GO" id="GO:0042602">
    <property type="term" value="F:riboflavin reductase (NADPH) activity"/>
    <property type="evidence" value="ECO:0007669"/>
    <property type="project" value="TreeGrafter"/>
</dbReference>
<comment type="caution">
    <text evidence="4">The sequence shown here is derived from an EMBL/GenBank/DDBJ whole genome shotgun (WGS) entry which is preliminary data.</text>
</comment>
<dbReference type="InterPro" id="IPR002563">
    <property type="entry name" value="Flavin_Rdtase-like_dom"/>
</dbReference>
<dbReference type="AlphaFoldDB" id="A0A3N0C973"/>
<sequence>MNENARETWPSEELIKSWLGNELDFELRLGEHTPIPDDPEAAARARKFRDVLGLFCSGVTVVTSISDGSPVGMTCQSFSSVSLEPPLVMFSPAKTSRAWPLMQRAGYFCVNILAAGQSELSNTMATKGDEKFTGVGWTTASTGAPVLEGVLGYIDCTVQQVVEAGDHYIVIGRVKELGNGDRTEREPAVEPLLFFGGKYTKPQG</sequence>
<keyword evidence="2" id="KW-0560">Oxidoreductase</keyword>
<accession>A0A3N0C973</accession>
<dbReference type="SMART" id="SM00903">
    <property type="entry name" value="Flavin_Reduct"/>
    <property type="match status" value="1"/>
</dbReference>
<name>A0A3N0C973_9ACTN</name>
<evidence type="ECO:0000256" key="1">
    <source>
        <dbReference type="ARBA" id="ARBA00008898"/>
    </source>
</evidence>
<gene>
    <name evidence="4" type="ORF">EFK50_21705</name>
</gene>
<dbReference type="Gene3D" id="2.30.110.10">
    <property type="entry name" value="Electron Transport, Fmn-binding Protein, Chain A"/>
    <property type="match status" value="1"/>
</dbReference>
<evidence type="ECO:0000313" key="4">
    <source>
        <dbReference type="EMBL" id="RNL60018.1"/>
    </source>
</evidence>
<dbReference type="Pfam" id="PF01613">
    <property type="entry name" value="Flavin_Reduct"/>
    <property type="match status" value="1"/>
</dbReference>
<reference evidence="4 5" key="1">
    <citation type="submission" date="2018-11" db="EMBL/GenBank/DDBJ databases">
        <authorList>
            <person name="Li F."/>
        </authorList>
    </citation>
    <scope>NUCLEOTIDE SEQUENCE [LARGE SCALE GENOMIC DNA]</scope>
    <source>
        <strain evidence="4 5">Gsoil 097</strain>
    </source>
</reference>
<dbReference type="EMBL" id="RJSE01000016">
    <property type="protein sequence ID" value="RNL60018.1"/>
    <property type="molecule type" value="Genomic_DNA"/>
</dbReference>